<dbReference type="PANTHER" id="PTHR10173:SF57">
    <property type="entry name" value="PEPTIDE-METHIONINE (R)-S-OXIDE REDUCTASE"/>
    <property type="match status" value="1"/>
</dbReference>
<feature type="chain" id="PRO_5040939388" description="MsrB domain-containing protein" evidence="3">
    <location>
        <begin position="24"/>
        <end position="224"/>
    </location>
</feature>
<keyword evidence="3" id="KW-0732">Signal</keyword>
<dbReference type="Proteomes" id="UP001165160">
    <property type="component" value="Unassembled WGS sequence"/>
</dbReference>
<comment type="similarity">
    <text evidence="1">Belongs to the MsrB Met sulfoxide reductase family.</text>
</comment>
<dbReference type="InterPro" id="IPR011057">
    <property type="entry name" value="Mss4-like_sf"/>
</dbReference>
<dbReference type="PANTHER" id="PTHR10173">
    <property type="entry name" value="METHIONINE SULFOXIDE REDUCTASE"/>
    <property type="match status" value="1"/>
</dbReference>
<dbReference type="Gene3D" id="2.170.150.20">
    <property type="entry name" value="Peptide methionine sulfoxide reductase"/>
    <property type="match status" value="1"/>
</dbReference>
<dbReference type="SUPFAM" id="SSF51316">
    <property type="entry name" value="Mss4-like"/>
    <property type="match status" value="1"/>
</dbReference>
<evidence type="ECO:0000313" key="6">
    <source>
        <dbReference type="Proteomes" id="UP001165160"/>
    </source>
</evidence>
<evidence type="ECO:0000256" key="3">
    <source>
        <dbReference type="SAM" id="SignalP"/>
    </source>
</evidence>
<evidence type="ECO:0000256" key="1">
    <source>
        <dbReference type="ARBA" id="ARBA00007174"/>
    </source>
</evidence>
<reference evidence="6" key="1">
    <citation type="journal article" date="2023" name="Commun. Biol.">
        <title>Genome analysis of Parmales, the sister group of diatoms, reveals the evolutionary specialization of diatoms from phago-mixotrophs to photoautotrophs.</title>
        <authorList>
            <person name="Ban H."/>
            <person name="Sato S."/>
            <person name="Yoshikawa S."/>
            <person name="Yamada K."/>
            <person name="Nakamura Y."/>
            <person name="Ichinomiya M."/>
            <person name="Sato N."/>
            <person name="Blanc-Mathieu R."/>
            <person name="Endo H."/>
            <person name="Kuwata A."/>
            <person name="Ogata H."/>
        </authorList>
    </citation>
    <scope>NUCLEOTIDE SEQUENCE [LARGE SCALE GENOMIC DNA]</scope>
    <source>
        <strain evidence="6">NIES 3699</strain>
    </source>
</reference>
<dbReference type="GO" id="GO:0030091">
    <property type="term" value="P:protein repair"/>
    <property type="evidence" value="ECO:0007669"/>
    <property type="project" value="InterPro"/>
</dbReference>
<dbReference type="GO" id="GO:0006979">
    <property type="term" value="P:response to oxidative stress"/>
    <property type="evidence" value="ECO:0007669"/>
    <property type="project" value="InterPro"/>
</dbReference>
<feature type="signal peptide" evidence="3">
    <location>
        <begin position="1"/>
        <end position="23"/>
    </location>
</feature>
<evidence type="ECO:0000259" key="4">
    <source>
        <dbReference type="PROSITE" id="PS51790"/>
    </source>
</evidence>
<keyword evidence="2" id="KW-0560">Oxidoreductase</keyword>
<dbReference type="GO" id="GO:0033743">
    <property type="term" value="F:peptide-methionine (R)-S-oxide reductase activity"/>
    <property type="evidence" value="ECO:0007669"/>
    <property type="project" value="InterPro"/>
</dbReference>
<name>A0A9W7BC14_9STRA</name>
<comment type="caution">
    <text evidence="5">The sequence shown here is derived from an EMBL/GenBank/DDBJ whole genome shotgun (WGS) entry which is preliminary data.</text>
</comment>
<protein>
    <recommendedName>
        <fullName evidence="4">MsrB domain-containing protein</fullName>
    </recommendedName>
</protein>
<feature type="domain" description="MsrB" evidence="4">
    <location>
        <begin position="64"/>
        <end position="193"/>
    </location>
</feature>
<dbReference type="InterPro" id="IPR002579">
    <property type="entry name" value="Met_Sox_Rdtase_MsrB_dom"/>
</dbReference>
<organism evidence="5 6">
    <name type="scientific">Triparma verrucosa</name>
    <dbReference type="NCBI Taxonomy" id="1606542"/>
    <lineage>
        <taxon>Eukaryota</taxon>
        <taxon>Sar</taxon>
        <taxon>Stramenopiles</taxon>
        <taxon>Ochrophyta</taxon>
        <taxon>Bolidophyceae</taxon>
        <taxon>Parmales</taxon>
        <taxon>Triparmaceae</taxon>
        <taxon>Triparma</taxon>
    </lineage>
</organism>
<dbReference type="EMBL" id="BRXX01000052">
    <property type="protein sequence ID" value="GMH85816.1"/>
    <property type="molecule type" value="Genomic_DNA"/>
</dbReference>
<accession>A0A9W7BC14</accession>
<evidence type="ECO:0000313" key="5">
    <source>
        <dbReference type="EMBL" id="GMH85816.1"/>
    </source>
</evidence>
<dbReference type="GO" id="GO:0005737">
    <property type="term" value="C:cytoplasm"/>
    <property type="evidence" value="ECO:0007669"/>
    <property type="project" value="TreeGrafter"/>
</dbReference>
<dbReference type="AlphaFoldDB" id="A0A9W7BC14"/>
<sequence length="224" mass="24085">MRPAFSLSLQTVVLLLLSVTVSPLRQNLSRRSLVAGSVFLPLVTSVASASAEISGTKYPVAKTEREWQYVLSGQQYNILRKGGTEPPYSSILESEKRLGTFVCAGCRNPLFESSAKFNSNTGWPSFATALEGVEVTSSNPAKQLLTGVELKCDKCGGHLGDVFGDGFLFPGTPAAKSGKRHCIDGYAMIFLPANGEAEVFGDLPGKKKELPKWLESPQITPRDG</sequence>
<evidence type="ECO:0000256" key="2">
    <source>
        <dbReference type="ARBA" id="ARBA00023002"/>
    </source>
</evidence>
<gene>
    <name evidence="5" type="ORF">TrVE_jg1731</name>
</gene>
<dbReference type="Pfam" id="PF01641">
    <property type="entry name" value="SelR"/>
    <property type="match status" value="1"/>
</dbReference>
<proteinExistence type="inferred from homology"/>
<keyword evidence="6" id="KW-1185">Reference proteome</keyword>
<dbReference type="InterPro" id="IPR028427">
    <property type="entry name" value="Met_Sox_Rdtase_MsrB"/>
</dbReference>
<dbReference type="PROSITE" id="PS51790">
    <property type="entry name" value="MSRB"/>
    <property type="match status" value="1"/>
</dbReference>